<dbReference type="EMBL" id="CCND01000036">
    <property type="protein sequence ID" value="CDX61638.1"/>
    <property type="molecule type" value="Genomic_DNA"/>
</dbReference>
<dbReference type="GO" id="GO:0006313">
    <property type="term" value="P:DNA transposition"/>
    <property type="evidence" value="ECO:0007669"/>
    <property type="project" value="InterPro"/>
</dbReference>
<dbReference type="InterPro" id="IPR032806">
    <property type="entry name" value="YbfD_N"/>
</dbReference>
<dbReference type="PANTHER" id="PTHR30298:SF0">
    <property type="entry name" value="PROTEIN YBFL-RELATED"/>
    <property type="match status" value="1"/>
</dbReference>
<dbReference type="InterPro" id="IPR051698">
    <property type="entry name" value="Transposase_11-like"/>
</dbReference>
<evidence type="ECO:0000313" key="4">
    <source>
        <dbReference type="Proteomes" id="UP000182888"/>
    </source>
</evidence>
<protein>
    <submittedName>
        <fullName evidence="3">Transposase</fullName>
    </submittedName>
</protein>
<evidence type="ECO:0000259" key="2">
    <source>
        <dbReference type="Pfam" id="PF13808"/>
    </source>
</evidence>
<dbReference type="InterPro" id="IPR047647">
    <property type="entry name" value="ISAs1_transpos"/>
</dbReference>
<gene>
    <name evidence="3" type="ORF">MPL1032_410001</name>
</gene>
<dbReference type="InterPro" id="IPR002559">
    <property type="entry name" value="Transposase_11"/>
</dbReference>
<dbReference type="AlphaFoldDB" id="A0A0K2W511"/>
<sequence length="364" mass="40012">MGRQSNEGETAISSLESYFGALPDPRAGNATHRLGDLIVMMIAASLCGASNATEFSLFAQERKQALSRLIEYEVAPSHDTFSRLLRLLDPEAFGRAFAAFAAGFARACEEVVSLDGKALRRAYEKGLAASPPLTVSAFAAETRLCLAAVSPGTAENEVEAALKVVELIDLAGRMVTADALHCHKRMAETITEGGGAYLLALKGNRRFWVARAKQQLAETTPAVAERSETNHGREEWRQAEVVTAAEPLMPGHKAFIRITSRRDQAKPVPRLFMASILLSPQQALDLTRAHWQIENGLHWMLDVHLNEDKSRARKDNAPANTALLTRIARNILQAADIDKVPVSHRIKKCAWNDDYLIQAITHMR</sequence>
<proteinExistence type="predicted"/>
<feature type="domain" description="Transposase IS4-like" evidence="1">
    <location>
        <begin position="137"/>
        <end position="331"/>
    </location>
</feature>
<evidence type="ECO:0000313" key="3">
    <source>
        <dbReference type="EMBL" id="CDX61638.1"/>
    </source>
</evidence>
<dbReference type="GO" id="GO:0003677">
    <property type="term" value="F:DNA binding"/>
    <property type="evidence" value="ECO:0007669"/>
    <property type="project" value="InterPro"/>
</dbReference>
<dbReference type="PANTHER" id="PTHR30298">
    <property type="entry name" value="H REPEAT-ASSOCIATED PREDICTED TRANSPOSASE"/>
    <property type="match status" value="1"/>
</dbReference>
<reference evidence="4" key="1">
    <citation type="submission" date="2014-08" db="EMBL/GenBank/DDBJ databases">
        <authorList>
            <person name="Edwards T."/>
        </authorList>
    </citation>
    <scope>NUCLEOTIDE SEQUENCE [LARGE SCALE GENOMIC DNA]</scope>
</reference>
<organism evidence="3 4">
    <name type="scientific">Mesorhizobium plurifarium</name>
    <dbReference type="NCBI Taxonomy" id="69974"/>
    <lineage>
        <taxon>Bacteria</taxon>
        <taxon>Pseudomonadati</taxon>
        <taxon>Pseudomonadota</taxon>
        <taxon>Alphaproteobacteria</taxon>
        <taxon>Hyphomicrobiales</taxon>
        <taxon>Phyllobacteriaceae</taxon>
        <taxon>Mesorhizobium</taxon>
    </lineage>
</organism>
<dbReference type="Pfam" id="PF01609">
    <property type="entry name" value="DDE_Tnp_1"/>
    <property type="match status" value="1"/>
</dbReference>
<accession>A0A0K2W511</accession>
<feature type="domain" description="H repeat-associated protein N-terminal" evidence="2">
    <location>
        <begin position="18"/>
        <end position="100"/>
    </location>
</feature>
<evidence type="ECO:0000259" key="1">
    <source>
        <dbReference type="Pfam" id="PF01609"/>
    </source>
</evidence>
<dbReference type="Pfam" id="PF13808">
    <property type="entry name" value="DDE_Tnp_1_assoc"/>
    <property type="match status" value="1"/>
</dbReference>
<dbReference type="GO" id="GO:0004803">
    <property type="term" value="F:transposase activity"/>
    <property type="evidence" value="ECO:0007669"/>
    <property type="project" value="InterPro"/>
</dbReference>
<dbReference type="Proteomes" id="UP000182888">
    <property type="component" value="Unassembled WGS sequence"/>
</dbReference>
<name>A0A0K2W511_MESPL</name>
<dbReference type="NCBIfam" id="NF033564">
    <property type="entry name" value="transpos_ISAs1"/>
    <property type="match status" value="1"/>
</dbReference>